<gene>
    <name evidence="9" type="primary">MSN5</name>
    <name evidence="9" type="ORF">LTR77_003075</name>
</gene>
<dbReference type="Pfam" id="PF00150">
    <property type="entry name" value="Cellulase"/>
    <property type="match status" value="1"/>
</dbReference>
<evidence type="ECO:0000259" key="6">
    <source>
        <dbReference type="Pfam" id="PF03810"/>
    </source>
</evidence>
<evidence type="ECO:0000259" key="8">
    <source>
        <dbReference type="Pfam" id="PF19273"/>
    </source>
</evidence>
<evidence type="ECO:0000259" key="5">
    <source>
        <dbReference type="Pfam" id="PF00150"/>
    </source>
</evidence>
<dbReference type="PANTHER" id="PTHR31308">
    <property type="match status" value="1"/>
</dbReference>
<proteinExistence type="inferred from homology"/>
<dbReference type="InterPro" id="IPR013780">
    <property type="entry name" value="Glyco_hydro_b"/>
</dbReference>
<dbReference type="GO" id="GO:0031267">
    <property type="term" value="F:small GTPase binding"/>
    <property type="evidence" value="ECO:0007669"/>
    <property type="project" value="InterPro"/>
</dbReference>
<evidence type="ECO:0000256" key="2">
    <source>
        <dbReference type="ARBA" id="ARBA00022801"/>
    </source>
</evidence>
<feature type="region of interest" description="Disordered" evidence="4">
    <location>
        <begin position="573"/>
        <end position="613"/>
    </location>
</feature>
<protein>
    <submittedName>
        <fullName evidence="9">Karyopherin</fullName>
    </submittedName>
</protein>
<feature type="domain" description="Glycoside hydrolase family 5" evidence="5">
    <location>
        <begin position="66"/>
        <end position="129"/>
    </location>
</feature>
<feature type="domain" description="Exportin-5 C-terminal" evidence="8">
    <location>
        <begin position="1150"/>
        <end position="1967"/>
    </location>
</feature>
<dbReference type="InterPro" id="IPR018087">
    <property type="entry name" value="Glyco_hydro_5_CS"/>
</dbReference>
<dbReference type="GO" id="GO:1904462">
    <property type="term" value="P:ergosteryl 3-beta-D-glucoside catabolic process"/>
    <property type="evidence" value="ECO:0007669"/>
    <property type="project" value="TreeGrafter"/>
</dbReference>
<feature type="compositionally biased region" description="Low complexity" evidence="4">
    <location>
        <begin position="584"/>
        <end position="605"/>
    </location>
</feature>
<evidence type="ECO:0000313" key="10">
    <source>
        <dbReference type="Proteomes" id="UP001337655"/>
    </source>
</evidence>
<dbReference type="GO" id="GO:0000272">
    <property type="term" value="P:polysaccharide catabolic process"/>
    <property type="evidence" value="ECO:0007669"/>
    <property type="project" value="InterPro"/>
</dbReference>
<dbReference type="InterPro" id="IPR011989">
    <property type="entry name" value="ARM-like"/>
</dbReference>
<evidence type="ECO:0000313" key="9">
    <source>
        <dbReference type="EMBL" id="KAK5172953.1"/>
    </source>
</evidence>
<keyword evidence="3" id="KW-0326">Glycosidase</keyword>
<dbReference type="PANTHER" id="PTHR31308:SF5">
    <property type="entry name" value="ERGOSTERYL-BETA-GLUCOSIDASE"/>
    <property type="match status" value="1"/>
</dbReference>
<feature type="domain" description="Glycoside hydrolase family 5 C-terminal" evidence="7">
    <location>
        <begin position="647"/>
        <end position="737"/>
    </location>
</feature>
<dbReference type="RefSeq" id="XP_064661671.1">
    <property type="nucleotide sequence ID" value="XM_064800332.1"/>
</dbReference>
<dbReference type="PROSITE" id="PS00659">
    <property type="entry name" value="GLYCOSYL_HYDROL_F5"/>
    <property type="match status" value="1"/>
</dbReference>
<dbReference type="Proteomes" id="UP001337655">
    <property type="component" value="Unassembled WGS sequence"/>
</dbReference>
<dbReference type="SUPFAM" id="SSF51445">
    <property type="entry name" value="(Trans)glycosidases"/>
    <property type="match status" value="1"/>
</dbReference>
<reference evidence="9 10" key="1">
    <citation type="submission" date="2023-08" db="EMBL/GenBank/DDBJ databases">
        <title>Black Yeasts Isolated from many extreme environments.</title>
        <authorList>
            <person name="Coleine C."/>
            <person name="Stajich J.E."/>
            <person name="Selbmann L."/>
        </authorList>
    </citation>
    <scope>NUCLEOTIDE SEQUENCE [LARGE SCALE GENOMIC DNA]</scope>
    <source>
        <strain evidence="9 10">CCFEE 5935</strain>
    </source>
</reference>
<dbReference type="InterPro" id="IPR045478">
    <property type="entry name" value="Exportin-5_C"/>
</dbReference>
<dbReference type="GO" id="GO:0006886">
    <property type="term" value="P:intracellular protein transport"/>
    <property type="evidence" value="ECO:0007669"/>
    <property type="project" value="InterPro"/>
</dbReference>
<dbReference type="InterPro" id="IPR052066">
    <property type="entry name" value="Glycosphingolipid_Hydrolases"/>
</dbReference>
<comment type="caution">
    <text evidence="9">The sequence shown here is derived from an EMBL/GenBank/DDBJ whole genome shotgun (WGS) entry which is preliminary data.</text>
</comment>
<dbReference type="SUPFAM" id="SSF48371">
    <property type="entry name" value="ARM repeat"/>
    <property type="match status" value="1"/>
</dbReference>
<dbReference type="InterPro" id="IPR017853">
    <property type="entry name" value="GH"/>
</dbReference>
<keyword evidence="10" id="KW-1185">Reference proteome</keyword>
<dbReference type="GO" id="GO:0005634">
    <property type="term" value="C:nucleus"/>
    <property type="evidence" value="ECO:0007669"/>
    <property type="project" value="UniProtKB-ARBA"/>
</dbReference>
<dbReference type="Gene3D" id="1.25.10.10">
    <property type="entry name" value="Leucine-rich Repeat Variant"/>
    <property type="match status" value="1"/>
</dbReference>
<sequence length="2046" mass="231132">MAPFRLRIDGSTFRDSHNREVTLRGINVAGDTKYPAHPDVPSHEREHFFEGDEASFVDRPFSVSDAHTHFSRLRRWGFNTIRYVYTWEALEHAGPGKYDEDFIDHAIQILRIAKEYGFYIFMDPHQDVWSRFTGGSGAPMWTLYACGLDPKKLHNNQAAIVHNTWPDPATFPKMCWATNYQRLACQTMMTLFFAGKDFAPKCVIDGKNIQDWLQDHFMAANKRLAKRIHEAGDLEHDVVIGYESINEPNRGYVGHEDLAQLPEWQKLRKLTTPTAWQAMLTGSGRACEIETWDFGSFGPYKSGTQLVDPKGESAWLDPAEWDDGEYGWQRADSWKLGECIWAQHGVWDPSTDELKLPQYFTKHPKTGDELDQEYWTDHYFMHYYRAHRTAIRDIWPEAMMFMQSGPFEIPPTIKGTKDDDPNMVFASHFYDGITLIMKKWNRLWNVDVLGILRGRYSSPAFAIKIGETAIRNCFKDQLAEIIREGKEYMGTHPTVYTEIGIPYDMDDQKAYQTGDYSSQIAAVDANFYAVEGSKAQGLTWWVYTASNTHYWGDNWNGEDLSIYCREDRSLPSASHTRQAEGGASSSKLSLDPSSPSYSESQSERSAPVGPGTLQKTLSVNEMVQPITPSTSLADGAPGFRAAEAYIRPSPVCVYGTISSYGFDLKNCTFTLSLTSPSPTPQDSPTEAFLPAFHFPQSETKVEVSGGKWMIETVEQVEGAEQQVFKWWHGEGEQSVTIKGLKRKGGAAVGKEQEEGYLEAYWQMGRNCSNFLPQPQPHTFHSLTFLITPTAATMNNDGAFDTHWRQTPSPSSRLETIQQALHANLDPKVTNDIRQQALRHLEEVKHQPDAPHLGFTLADDWKQSDAVRYYGLQLLEYAVRYRWGEYNSEQTEQLRQWVKFLAGSIREQDALYIRNKVAQLWAEVAKRCWGDEWTDMDALLVTLWDKPISEKGAANKLLVLSVLETLSEDIINGEDAVAGLRLDVLGACLNDVMIPEGLHREFSAQQQNGNGSSHPMSRIRSGEVGWLLRMCEFFANCVKQMRVGGEQGFVRTMTFCAVKTLHALRPTMQWINLKGVVEANAVDCLTLPFHTDTVELQLAATEVLYVLLARPYGQHWHDSWFSQMQHMLRQDRVALLRQTFESVQIQPGEDEQKYTLQKKLSDVLSLLGDAVAQHPDLIKQNGEDPSAFFDLLLLVLQHKSLHVSIPVLHSWTKLMASQDDAIVEIVVKALGVLIQTCSSRMLRYESEPEDSEDETVQFLYDDFDTMPERHAFLGNYRRYCTTVIQSIAKTRPLEALSHVLGQMREMLEAGPYTGGRGFDSASYSKTNLPTLQFEAQYQVVSSTLKGYSMWLADVAALAPEDEVHARADADKSNTTQALQQWCYHVINTHSDDPEVAAQVLQTLVAILRTIRPEPNFVLHIVQHLLTMRLYDNPQHATYSEAVKQFEGLRVLELQKLAITFANELLEVYNELEPRIGVLLQKHSDDSRLVWGYKAFLFMIVHRAAGINHDVRLARLQQMLQPVYDAWQDQAFSASLSSLQTFCESLDLAGLDEFYKAHGFDRVADWTSQQLDAAGQARQASIKAKSDALPLRMTKSMLAATTEKLRTDSEEFDTGCALWGDVIPIILPNLLRLLRHAQAFHNMASWSHLPDEIQAVVRRTLQDRFWQSGISNETRDEFYARISGSKDSFEGFASTVRGTTRNIREQGYHLLYFMTKFEEQFYGIPDVAEPLADALFADAGALSANHLHSVINLATGLVSKCPPHYRGRFLPPLLTQLFNKMDTKISSEWEAIGHATQQKTEEDTLGDEMRLESVLRQLTFSVVSFVPFLLEFDTHMPPSKRSGGHEVPKPLVSDIVLADPTVLEPLMLFCTHALRMRDTRCCTTICRTFRTLVPLFQSETAPSPQVRDFMSTEVLKACITSLNEPYFADMQKDLAALIAQILLLYAPKTPTPREVLLSLPDVSAAKVDKTLGRICKQPVPAERMLRSLVLDLLEGVRGVSIHEAGKIAAPPVKKATVQPKYMEVEQRPALANGDDAGLESVADLFGGG</sequence>
<keyword evidence="2" id="KW-0378">Hydrolase</keyword>
<dbReference type="Gene3D" id="3.20.20.80">
    <property type="entry name" value="Glycosidases"/>
    <property type="match status" value="2"/>
</dbReference>
<dbReference type="InterPro" id="IPR001547">
    <property type="entry name" value="Glyco_hydro_5"/>
</dbReference>
<dbReference type="Pfam" id="PF19273">
    <property type="entry name" value="Exportin-5"/>
    <property type="match status" value="1"/>
</dbReference>
<evidence type="ECO:0000256" key="1">
    <source>
        <dbReference type="ARBA" id="ARBA00005641"/>
    </source>
</evidence>
<dbReference type="InterPro" id="IPR016024">
    <property type="entry name" value="ARM-type_fold"/>
</dbReference>
<dbReference type="FunFam" id="3.20.20.80:FF:000131">
    <property type="entry name" value="Glycoside hydrolase superfamily"/>
    <property type="match status" value="1"/>
</dbReference>
<dbReference type="Gene3D" id="2.60.40.1180">
    <property type="entry name" value="Golgi alpha-mannosidase II"/>
    <property type="match status" value="1"/>
</dbReference>
<evidence type="ECO:0000256" key="4">
    <source>
        <dbReference type="SAM" id="MobiDB-lite"/>
    </source>
</evidence>
<name>A0AAV9PKV3_9PEZI</name>
<feature type="domain" description="Importin N-terminal" evidence="6">
    <location>
        <begin position="838"/>
        <end position="895"/>
    </location>
</feature>
<dbReference type="InterPro" id="IPR001494">
    <property type="entry name" value="Importin-beta_N"/>
</dbReference>
<evidence type="ECO:0000256" key="3">
    <source>
        <dbReference type="ARBA" id="ARBA00023295"/>
    </source>
</evidence>
<dbReference type="InterPro" id="IPR041036">
    <property type="entry name" value="GH5_C"/>
</dbReference>
<dbReference type="FunFam" id="3.20.20.80:FF:000174">
    <property type="entry name" value="YIR007W-like protein"/>
    <property type="match status" value="1"/>
</dbReference>
<comment type="similarity">
    <text evidence="1">Belongs to the glycosyl hydrolase 5 (cellulase A) family.</text>
</comment>
<dbReference type="EMBL" id="JAVRRT010000004">
    <property type="protein sequence ID" value="KAK5172953.1"/>
    <property type="molecule type" value="Genomic_DNA"/>
</dbReference>
<accession>A0AAV9PKV3</accession>
<dbReference type="Pfam" id="PF03810">
    <property type="entry name" value="IBN_N"/>
    <property type="match status" value="1"/>
</dbReference>
<dbReference type="Pfam" id="PF18564">
    <property type="entry name" value="Glyco_hydro_5_C"/>
    <property type="match status" value="1"/>
</dbReference>
<dbReference type="GO" id="GO:0050295">
    <property type="term" value="F:steryl-beta-glucosidase activity"/>
    <property type="evidence" value="ECO:0007669"/>
    <property type="project" value="TreeGrafter"/>
</dbReference>
<dbReference type="GeneID" id="89924422"/>
<organism evidence="9 10">
    <name type="scientific">Saxophila tyrrhenica</name>
    <dbReference type="NCBI Taxonomy" id="1690608"/>
    <lineage>
        <taxon>Eukaryota</taxon>
        <taxon>Fungi</taxon>
        <taxon>Dikarya</taxon>
        <taxon>Ascomycota</taxon>
        <taxon>Pezizomycotina</taxon>
        <taxon>Dothideomycetes</taxon>
        <taxon>Dothideomycetidae</taxon>
        <taxon>Mycosphaerellales</taxon>
        <taxon>Extremaceae</taxon>
        <taxon>Saxophila</taxon>
    </lineage>
</organism>
<evidence type="ECO:0000259" key="7">
    <source>
        <dbReference type="Pfam" id="PF18564"/>
    </source>
</evidence>